<evidence type="ECO:0000259" key="3">
    <source>
        <dbReference type="PROSITE" id="PS50001"/>
    </source>
</evidence>
<name>A0A814FGC5_9BILA</name>
<dbReference type="PANTHER" id="PTHR15127:SF32">
    <property type="entry name" value="HEAVYWEIGHT, ISOFORM A"/>
    <property type="match status" value="1"/>
</dbReference>
<protein>
    <recommendedName>
        <fullName evidence="3">SH2 domain-containing protein</fullName>
    </recommendedName>
</protein>
<evidence type="ECO:0000256" key="2">
    <source>
        <dbReference type="PROSITE-ProRule" id="PRU00191"/>
    </source>
</evidence>
<evidence type="ECO:0000313" key="4">
    <source>
        <dbReference type="EMBL" id="CAF0963029.1"/>
    </source>
</evidence>
<dbReference type="EMBL" id="CAJOAZ010001016">
    <property type="protein sequence ID" value="CAF3750472.1"/>
    <property type="molecule type" value="Genomic_DNA"/>
</dbReference>
<dbReference type="Proteomes" id="UP000663845">
    <property type="component" value="Unassembled WGS sequence"/>
</dbReference>
<dbReference type="OrthoDB" id="5914531at2759"/>
<dbReference type="SMART" id="SM00252">
    <property type="entry name" value="SH2"/>
    <property type="match status" value="1"/>
</dbReference>
<dbReference type="Gene3D" id="3.30.505.10">
    <property type="entry name" value="SH2 domain"/>
    <property type="match status" value="1"/>
</dbReference>
<gene>
    <name evidence="4" type="ORF">IZO911_LOCUS15650</name>
    <name evidence="5" type="ORF">JYZ213_LOCUS14948</name>
    <name evidence="7" type="ORF">KXQ929_LOCUS7095</name>
    <name evidence="8" type="ORF">OXD698_LOCUS15423</name>
    <name evidence="6" type="ORF">QVE165_LOCUS30948</name>
</gene>
<dbReference type="Pfam" id="PF00017">
    <property type="entry name" value="SH2"/>
    <property type="match status" value="1"/>
</dbReference>
<proteinExistence type="predicted"/>
<dbReference type="InterPro" id="IPR051846">
    <property type="entry name" value="SH2_domain_adapters"/>
</dbReference>
<dbReference type="InterPro" id="IPR036860">
    <property type="entry name" value="SH2_dom_sf"/>
</dbReference>
<dbReference type="EMBL" id="CAJNOE010000136">
    <property type="protein sequence ID" value="CAF0963029.1"/>
    <property type="molecule type" value="Genomic_DNA"/>
</dbReference>
<evidence type="ECO:0000313" key="5">
    <source>
        <dbReference type="EMBL" id="CAF0981440.1"/>
    </source>
</evidence>
<keyword evidence="1 2" id="KW-0727">SH2 domain</keyword>
<evidence type="ECO:0000313" key="6">
    <source>
        <dbReference type="EMBL" id="CAF1295582.1"/>
    </source>
</evidence>
<dbReference type="Proteomes" id="UP000663844">
    <property type="component" value="Unassembled WGS sequence"/>
</dbReference>
<evidence type="ECO:0000313" key="8">
    <source>
        <dbReference type="EMBL" id="CAF3750472.1"/>
    </source>
</evidence>
<dbReference type="PRINTS" id="PR00401">
    <property type="entry name" value="SH2DOMAIN"/>
</dbReference>
<sequence length="365" mass="41340">MSPTMQSCSMTEESYCAPWDLQIQEEKLKFLNQQHQRSSLSASTTLSDTLFHPSHINYQTSINHTNTPFHRTYSVRTPTKKQLFTSCVSSTSVLPSSLSRGINVSHQNDTVNNKSIMKNIDPTLKKISNCLNSHTIRAGTTTSRSFLFTSTSPKKINTSVDQHVSQPISFGTALLRFKCLSSSIHNNSLSKKLKSDEQSWDKLPTSYLNNHHGRSLQKLPNTEETKRHCLSPTFPSSQQQSEDITILPIDRYFWYHFSMSRRQAENILESRSPGSFLVRQSESGNQNDYSLSIKTIKGCMHMRICYSRGFYILGECSRPFSSVAYMIKYFSQTSVPVRGAAHIKLGTPVLRCELLLSSLSNEELL</sequence>
<dbReference type="InterPro" id="IPR000980">
    <property type="entry name" value="SH2"/>
</dbReference>
<dbReference type="Proteomes" id="UP000663868">
    <property type="component" value="Unassembled WGS sequence"/>
</dbReference>
<dbReference type="Proteomes" id="UP000663860">
    <property type="component" value="Unassembled WGS sequence"/>
</dbReference>
<evidence type="ECO:0000313" key="7">
    <source>
        <dbReference type="EMBL" id="CAF3639194.1"/>
    </source>
</evidence>
<dbReference type="EMBL" id="CAJNOM010000261">
    <property type="protein sequence ID" value="CAF1295582.1"/>
    <property type="molecule type" value="Genomic_DNA"/>
</dbReference>
<evidence type="ECO:0000256" key="1">
    <source>
        <dbReference type="ARBA" id="ARBA00022999"/>
    </source>
</evidence>
<dbReference type="SUPFAM" id="SSF55550">
    <property type="entry name" value="SH2 domain"/>
    <property type="match status" value="1"/>
</dbReference>
<dbReference type="PROSITE" id="PS50001">
    <property type="entry name" value="SH2"/>
    <property type="match status" value="1"/>
</dbReference>
<keyword evidence="9" id="KW-1185">Reference proteome</keyword>
<dbReference type="PANTHER" id="PTHR15127">
    <property type="entry name" value="HEAVYWEIGHT, ISOFORM A"/>
    <property type="match status" value="1"/>
</dbReference>
<dbReference type="EMBL" id="CAJOBB010000284">
    <property type="protein sequence ID" value="CAF3639194.1"/>
    <property type="molecule type" value="Genomic_DNA"/>
</dbReference>
<reference evidence="5" key="1">
    <citation type="submission" date="2021-02" db="EMBL/GenBank/DDBJ databases">
        <authorList>
            <person name="Nowell W R."/>
        </authorList>
    </citation>
    <scope>NUCLEOTIDE SEQUENCE</scope>
</reference>
<accession>A0A814FGC5</accession>
<dbReference type="Proteomes" id="UP000663832">
    <property type="component" value="Unassembled WGS sequence"/>
</dbReference>
<dbReference type="GO" id="GO:0001784">
    <property type="term" value="F:phosphotyrosine residue binding"/>
    <property type="evidence" value="ECO:0007669"/>
    <property type="project" value="TreeGrafter"/>
</dbReference>
<dbReference type="EMBL" id="CAJNOG010000126">
    <property type="protein sequence ID" value="CAF0981440.1"/>
    <property type="molecule type" value="Genomic_DNA"/>
</dbReference>
<evidence type="ECO:0000313" key="10">
    <source>
        <dbReference type="Proteomes" id="UP000663845"/>
    </source>
</evidence>
<feature type="domain" description="SH2" evidence="3">
    <location>
        <begin position="254"/>
        <end position="349"/>
    </location>
</feature>
<organism evidence="5 10">
    <name type="scientific">Adineta steineri</name>
    <dbReference type="NCBI Taxonomy" id="433720"/>
    <lineage>
        <taxon>Eukaryota</taxon>
        <taxon>Metazoa</taxon>
        <taxon>Spiralia</taxon>
        <taxon>Gnathifera</taxon>
        <taxon>Rotifera</taxon>
        <taxon>Eurotatoria</taxon>
        <taxon>Bdelloidea</taxon>
        <taxon>Adinetida</taxon>
        <taxon>Adinetidae</taxon>
        <taxon>Adineta</taxon>
    </lineage>
</organism>
<dbReference type="AlphaFoldDB" id="A0A814FGC5"/>
<evidence type="ECO:0000313" key="9">
    <source>
        <dbReference type="Proteomes" id="UP000663832"/>
    </source>
</evidence>
<comment type="caution">
    <text evidence="5">The sequence shown here is derived from an EMBL/GenBank/DDBJ whole genome shotgun (WGS) entry which is preliminary data.</text>
</comment>